<name>A0ABQ4FES1_9ACTN</name>
<keyword evidence="3" id="KW-1185">Reference proteome</keyword>
<evidence type="ECO:0000313" key="2">
    <source>
        <dbReference type="EMBL" id="GIH33317.1"/>
    </source>
</evidence>
<organism evidence="2 3">
    <name type="scientific">Microbispora amethystogenes</name>
    <dbReference type="NCBI Taxonomy" id="1427754"/>
    <lineage>
        <taxon>Bacteria</taxon>
        <taxon>Bacillati</taxon>
        <taxon>Actinomycetota</taxon>
        <taxon>Actinomycetes</taxon>
        <taxon>Streptosporangiales</taxon>
        <taxon>Streptosporangiaceae</taxon>
        <taxon>Microbispora</taxon>
    </lineage>
</organism>
<feature type="region of interest" description="Disordered" evidence="1">
    <location>
        <begin position="1"/>
        <end position="28"/>
    </location>
</feature>
<gene>
    <name evidence="2" type="ORF">Mam01_34810</name>
</gene>
<reference evidence="2 3" key="1">
    <citation type="submission" date="2021-01" db="EMBL/GenBank/DDBJ databases">
        <title>Whole genome shotgun sequence of Microbispora amethystogenes NBRC 101907.</title>
        <authorList>
            <person name="Komaki H."/>
            <person name="Tamura T."/>
        </authorList>
    </citation>
    <scope>NUCLEOTIDE SEQUENCE [LARGE SCALE GENOMIC DNA]</scope>
    <source>
        <strain evidence="2 3">NBRC 101907</strain>
    </source>
</reference>
<proteinExistence type="predicted"/>
<dbReference type="Proteomes" id="UP000651728">
    <property type="component" value="Unassembled WGS sequence"/>
</dbReference>
<evidence type="ECO:0000256" key="1">
    <source>
        <dbReference type="SAM" id="MobiDB-lite"/>
    </source>
</evidence>
<dbReference type="EMBL" id="BOOB01000024">
    <property type="protein sequence ID" value="GIH33317.1"/>
    <property type="molecule type" value="Genomic_DNA"/>
</dbReference>
<accession>A0ABQ4FES1</accession>
<comment type="caution">
    <text evidence="2">The sequence shown here is derived from an EMBL/GenBank/DDBJ whole genome shotgun (WGS) entry which is preliminary data.</text>
</comment>
<evidence type="ECO:0000313" key="3">
    <source>
        <dbReference type="Proteomes" id="UP000651728"/>
    </source>
</evidence>
<protein>
    <submittedName>
        <fullName evidence="2">Uncharacterized protein</fullName>
    </submittedName>
</protein>
<sequence>MSVAGDAAAPAVGRDVEAERGGQGAADGIQRMECSAALAGAYSGEDP</sequence>